<gene>
    <name evidence="1" type="ORF">MGAL_10B028694</name>
</gene>
<evidence type="ECO:0008006" key="3">
    <source>
        <dbReference type="Google" id="ProtNLM"/>
    </source>
</evidence>
<name>A0A8B6EM79_MYTGA</name>
<evidence type="ECO:0000313" key="1">
    <source>
        <dbReference type="EMBL" id="VDI37108.1"/>
    </source>
</evidence>
<sequence>MTISLTEIDRRNATDLLRKIQSIGNASHYILAKVYGVNVTDIDIASLFGNRWLTDQILTPTDGRIQFYNPMGFEAPVAYQVQRNWSDYLAYRTHLFAEKTIEWKLYVEKHALQLDGYNCGVYCLMFAERILSKKELTGITQIEVQEKRKEIAETLLLYEVYMKDACPCCGFNVQEQPFIPDTIDLGGILEEKPVKDSINPDQYCEPKPEMKKTFTRTTALFVKNLIESKFSEESIENFFDKISILDVRDCWLSLVDTFMEIKENLPFNPEDVKWKVPECRRKLFSMGEFGDGFIPMAFKLNVCIHKRLNGIEETFRHECQEPNGTVEFLSMHLKKEPCVSYHLLVDGIFIFNRGPELREKCGANQFGLCQGQSESYIQCGKCLQKYHRQCVIVEVETFACGCHIERPLKSRNERIYRCKEEFMKHVKSLDIKKLVSDISCEKINSARWQTMIGTNPKEKQIWKDGNNMVLTMTGAPTEITNYVIQQTNSKSLSAKGFVMDVFAPEAVVKVIMMVENINRMRAELFLLKDISANHECSNTSKI</sequence>
<dbReference type="InterPro" id="IPR038765">
    <property type="entry name" value="Papain-like_cys_pep_sf"/>
</dbReference>
<dbReference type="Proteomes" id="UP000596742">
    <property type="component" value="Unassembled WGS sequence"/>
</dbReference>
<comment type="caution">
    <text evidence="1">The sequence shown here is derived from an EMBL/GenBank/DDBJ whole genome shotgun (WGS) entry which is preliminary data.</text>
</comment>
<dbReference type="Gene3D" id="3.40.395.10">
    <property type="entry name" value="Adenoviral Proteinase, Chain A"/>
    <property type="match status" value="1"/>
</dbReference>
<keyword evidence="2" id="KW-1185">Reference proteome</keyword>
<dbReference type="OrthoDB" id="6155416at2759"/>
<accession>A0A8B6EM79</accession>
<organism evidence="1 2">
    <name type="scientific">Mytilus galloprovincialis</name>
    <name type="common">Mediterranean mussel</name>
    <dbReference type="NCBI Taxonomy" id="29158"/>
    <lineage>
        <taxon>Eukaryota</taxon>
        <taxon>Metazoa</taxon>
        <taxon>Spiralia</taxon>
        <taxon>Lophotrochozoa</taxon>
        <taxon>Mollusca</taxon>
        <taxon>Bivalvia</taxon>
        <taxon>Autobranchia</taxon>
        <taxon>Pteriomorphia</taxon>
        <taxon>Mytilida</taxon>
        <taxon>Mytiloidea</taxon>
        <taxon>Mytilidae</taxon>
        <taxon>Mytilinae</taxon>
        <taxon>Mytilus</taxon>
    </lineage>
</organism>
<evidence type="ECO:0000313" key="2">
    <source>
        <dbReference type="Proteomes" id="UP000596742"/>
    </source>
</evidence>
<reference evidence="1" key="1">
    <citation type="submission" date="2018-11" db="EMBL/GenBank/DDBJ databases">
        <authorList>
            <person name="Alioto T."/>
            <person name="Alioto T."/>
        </authorList>
    </citation>
    <scope>NUCLEOTIDE SEQUENCE</scope>
</reference>
<dbReference type="AlphaFoldDB" id="A0A8B6EM79"/>
<protein>
    <recommendedName>
        <fullName evidence="3">Ubiquitin-like protease family profile domain-containing protein</fullName>
    </recommendedName>
</protein>
<dbReference type="SUPFAM" id="SSF54001">
    <property type="entry name" value="Cysteine proteinases"/>
    <property type="match status" value="1"/>
</dbReference>
<dbReference type="EMBL" id="UYJE01005399">
    <property type="protein sequence ID" value="VDI37108.1"/>
    <property type="molecule type" value="Genomic_DNA"/>
</dbReference>
<proteinExistence type="predicted"/>